<sequence>MYLAKALKDGLTPGGKHASLDEMIMDAAGFADVFLKHQYEIVKRLWGLGHLCAMTDDVVLTGNDALFLVPKSVSLSKA</sequence>
<dbReference type="Proteomes" id="UP000297245">
    <property type="component" value="Unassembled WGS sequence"/>
</dbReference>
<dbReference type="EMBL" id="ML179053">
    <property type="protein sequence ID" value="THV04807.1"/>
    <property type="molecule type" value="Genomic_DNA"/>
</dbReference>
<keyword evidence="2" id="KW-1185">Reference proteome</keyword>
<dbReference type="OrthoDB" id="3041278at2759"/>
<name>A0A4S8MP97_DENBC</name>
<dbReference type="AlphaFoldDB" id="A0A4S8MP97"/>
<reference evidence="1 2" key="1">
    <citation type="journal article" date="2019" name="Nat. Ecol. Evol.">
        <title>Megaphylogeny resolves global patterns of mushroom evolution.</title>
        <authorList>
            <person name="Varga T."/>
            <person name="Krizsan K."/>
            <person name="Foldi C."/>
            <person name="Dima B."/>
            <person name="Sanchez-Garcia M."/>
            <person name="Sanchez-Ramirez S."/>
            <person name="Szollosi G.J."/>
            <person name="Szarkandi J.G."/>
            <person name="Papp V."/>
            <person name="Albert L."/>
            <person name="Andreopoulos W."/>
            <person name="Angelini C."/>
            <person name="Antonin V."/>
            <person name="Barry K.W."/>
            <person name="Bougher N.L."/>
            <person name="Buchanan P."/>
            <person name="Buyck B."/>
            <person name="Bense V."/>
            <person name="Catcheside P."/>
            <person name="Chovatia M."/>
            <person name="Cooper J."/>
            <person name="Damon W."/>
            <person name="Desjardin D."/>
            <person name="Finy P."/>
            <person name="Geml J."/>
            <person name="Haridas S."/>
            <person name="Hughes K."/>
            <person name="Justo A."/>
            <person name="Karasinski D."/>
            <person name="Kautmanova I."/>
            <person name="Kiss B."/>
            <person name="Kocsube S."/>
            <person name="Kotiranta H."/>
            <person name="LaButti K.M."/>
            <person name="Lechner B.E."/>
            <person name="Liimatainen K."/>
            <person name="Lipzen A."/>
            <person name="Lukacs Z."/>
            <person name="Mihaltcheva S."/>
            <person name="Morgado L.N."/>
            <person name="Niskanen T."/>
            <person name="Noordeloos M.E."/>
            <person name="Ohm R.A."/>
            <person name="Ortiz-Santana B."/>
            <person name="Ovrebo C."/>
            <person name="Racz N."/>
            <person name="Riley R."/>
            <person name="Savchenko A."/>
            <person name="Shiryaev A."/>
            <person name="Soop K."/>
            <person name="Spirin V."/>
            <person name="Szebenyi C."/>
            <person name="Tomsovsky M."/>
            <person name="Tulloss R.E."/>
            <person name="Uehling J."/>
            <person name="Grigoriev I.V."/>
            <person name="Vagvolgyi C."/>
            <person name="Papp T."/>
            <person name="Martin F.M."/>
            <person name="Miettinen O."/>
            <person name="Hibbett D.S."/>
            <person name="Nagy L.G."/>
        </authorList>
    </citation>
    <scope>NUCLEOTIDE SEQUENCE [LARGE SCALE GENOMIC DNA]</scope>
    <source>
        <strain evidence="1 2">CBS 962.96</strain>
    </source>
</reference>
<proteinExistence type="predicted"/>
<dbReference type="Gene3D" id="3.40.50.1000">
    <property type="entry name" value="HAD superfamily/HAD-like"/>
    <property type="match status" value="1"/>
</dbReference>
<gene>
    <name evidence="1" type="ORF">K435DRAFT_162425</name>
</gene>
<evidence type="ECO:0000313" key="2">
    <source>
        <dbReference type="Proteomes" id="UP000297245"/>
    </source>
</evidence>
<evidence type="ECO:0000313" key="1">
    <source>
        <dbReference type="EMBL" id="THV04807.1"/>
    </source>
</evidence>
<protein>
    <submittedName>
        <fullName evidence="1">Uncharacterized protein</fullName>
    </submittedName>
</protein>
<organism evidence="1 2">
    <name type="scientific">Dendrothele bispora (strain CBS 962.96)</name>
    <dbReference type="NCBI Taxonomy" id="1314807"/>
    <lineage>
        <taxon>Eukaryota</taxon>
        <taxon>Fungi</taxon>
        <taxon>Dikarya</taxon>
        <taxon>Basidiomycota</taxon>
        <taxon>Agaricomycotina</taxon>
        <taxon>Agaricomycetes</taxon>
        <taxon>Agaricomycetidae</taxon>
        <taxon>Agaricales</taxon>
        <taxon>Agaricales incertae sedis</taxon>
        <taxon>Dendrothele</taxon>
    </lineage>
</organism>
<accession>A0A4S8MP97</accession>
<dbReference type="InterPro" id="IPR023214">
    <property type="entry name" value="HAD_sf"/>
</dbReference>